<keyword evidence="9 12" id="KW-0368">Histidine biosynthesis</keyword>
<evidence type="ECO:0000256" key="11">
    <source>
        <dbReference type="ARBA" id="ARBA00030547"/>
    </source>
</evidence>
<evidence type="ECO:0000256" key="6">
    <source>
        <dbReference type="ARBA" id="ARBA00018464"/>
    </source>
</evidence>
<proteinExistence type="inferred from homology"/>
<comment type="catalytic activity">
    <reaction evidence="1 12 14">
        <text>1-(5-phospho-beta-D-ribosyl)-5-[(5-phospho-beta-D-ribosylamino)methylideneamino]imidazole-4-carboxamide = 5-[(5-phospho-1-deoxy-D-ribulos-1-ylimino)methylamino]-1-(5-phospho-beta-D-ribosyl)imidazole-4-carboxamide</text>
        <dbReference type="Rhea" id="RHEA:15469"/>
        <dbReference type="ChEBI" id="CHEBI:58435"/>
        <dbReference type="ChEBI" id="CHEBI:58525"/>
        <dbReference type="EC" id="5.3.1.16"/>
    </reaction>
</comment>
<dbReference type="InterPro" id="IPR006063">
    <property type="entry name" value="HisA_bact_arch"/>
</dbReference>
<evidence type="ECO:0000256" key="8">
    <source>
        <dbReference type="ARBA" id="ARBA00022605"/>
    </source>
</evidence>
<evidence type="ECO:0000256" key="1">
    <source>
        <dbReference type="ARBA" id="ARBA00000901"/>
    </source>
</evidence>
<dbReference type="PATRIC" id="fig|1678840.3.peg.1642"/>
<dbReference type="Pfam" id="PF00977">
    <property type="entry name" value="His_biosynth"/>
    <property type="match status" value="1"/>
</dbReference>
<dbReference type="PANTHER" id="PTHR43090:SF2">
    <property type="entry name" value="1-(5-PHOSPHORIBOSYL)-5-[(5-PHOSPHORIBOSYLAMINO)METHYLIDENEAMINO] IMIDAZOLE-4-CARBOXAMIDE ISOMERASE"/>
    <property type="match status" value="1"/>
</dbReference>
<reference evidence="15" key="1">
    <citation type="journal article" date="2015" name="Genome Announc.">
        <title>Draft Genome Sequence of Anaerolineae Strain TC1, a Novel Isolate from a Methanogenic Wastewater Treatment System.</title>
        <authorList>
            <person name="Matsuura N."/>
            <person name="Tourlousse D.M."/>
            <person name="Sun L."/>
            <person name="Toyonaga M."/>
            <person name="Kuroda K."/>
            <person name="Ohashi A."/>
            <person name="Cruz R."/>
            <person name="Yamaguchi T."/>
            <person name="Sekiguchi Y."/>
        </authorList>
    </citation>
    <scope>NUCLEOTIDE SEQUENCE [LARGE SCALE GENOMIC DNA]</scope>
    <source>
        <strain evidence="15">TC1</strain>
    </source>
</reference>
<keyword evidence="7 12" id="KW-0963">Cytoplasm</keyword>
<organism evidence="15">
    <name type="scientific">Flexilinea flocculi</name>
    <dbReference type="NCBI Taxonomy" id="1678840"/>
    <lineage>
        <taxon>Bacteria</taxon>
        <taxon>Bacillati</taxon>
        <taxon>Chloroflexota</taxon>
        <taxon>Anaerolineae</taxon>
        <taxon>Anaerolineales</taxon>
        <taxon>Anaerolineaceae</taxon>
        <taxon>Flexilinea</taxon>
    </lineage>
</organism>
<dbReference type="CDD" id="cd04732">
    <property type="entry name" value="HisA"/>
    <property type="match status" value="1"/>
</dbReference>
<dbReference type="FunFam" id="3.20.20.70:FF:000009">
    <property type="entry name" value="1-(5-phosphoribosyl)-5-[(5-phosphoribosylamino)methylideneamino] imidazole-4-carboxamide isomerase"/>
    <property type="match status" value="1"/>
</dbReference>
<evidence type="ECO:0000256" key="7">
    <source>
        <dbReference type="ARBA" id="ARBA00022490"/>
    </source>
</evidence>
<evidence type="ECO:0000256" key="13">
    <source>
        <dbReference type="RuleBase" id="RU003657"/>
    </source>
</evidence>
<sequence length="241" mass="26266">MEIFPAIDLSYGQVVRLKQGDYHQKQIYSSNPLETALNFQKHGARNLHVVDLDGAKEGAAICADLIHAFCSINGLFVEIGGGIREEKQIVKYLEWGADRIILGTAAINNPSFTKEMIRNFGSSIAIGVDARDGYVAIQGWTKATEVKAVSFCLALQDAGVKTIIYTDISKDGLLQGTNLDAYRDLRQRLPEVNIIASGGICSIKDLIALRDMGIHGAIIGKAIYENRLSLMDAIAITAVER</sequence>
<evidence type="ECO:0000256" key="4">
    <source>
        <dbReference type="ARBA" id="ARBA00009667"/>
    </source>
</evidence>
<dbReference type="GO" id="GO:0005737">
    <property type="term" value="C:cytoplasm"/>
    <property type="evidence" value="ECO:0007669"/>
    <property type="project" value="UniProtKB-SubCell"/>
</dbReference>
<dbReference type="Gene3D" id="3.20.20.70">
    <property type="entry name" value="Aldolase class I"/>
    <property type="match status" value="1"/>
</dbReference>
<dbReference type="GO" id="GO:0000105">
    <property type="term" value="P:L-histidine biosynthetic process"/>
    <property type="evidence" value="ECO:0007669"/>
    <property type="project" value="UniProtKB-UniRule"/>
</dbReference>
<dbReference type="EC" id="5.3.1.16" evidence="5 12"/>
<evidence type="ECO:0000256" key="12">
    <source>
        <dbReference type="HAMAP-Rule" id="MF_01014"/>
    </source>
</evidence>
<dbReference type="AlphaFoldDB" id="A0A0S7BU32"/>
<comment type="similarity">
    <text evidence="4 12 13">Belongs to the HisA/HisF family.</text>
</comment>
<dbReference type="RefSeq" id="WP_062279653.1">
    <property type="nucleotide sequence ID" value="NZ_DF968181.1"/>
</dbReference>
<dbReference type="PANTHER" id="PTHR43090">
    <property type="entry name" value="1-(5-PHOSPHORIBOSYL)-5-[(5-PHOSPHORIBOSYLAMINO)METHYLIDENEAMINO] IMIDAZOLE-4-CARBOXAMIDE ISOMERASE"/>
    <property type="match status" value="1"/>
</dbReference>
<keyword evidence="16" id="KW-1185">Reference proteome</keyword>
<dbReference type="InterPro" id="IPR044524">
    <property type="entry name" value="Isoase_HisA-like"/>
</dbReference>
<dbReference type="InterPro" id="IPR023016">
    <property type="entry name" value="HisA/PriA"/>
</dbReference>
<dbReference type="OrthoDB" id="9781903at2"/>
<feature type="active site" description="Proton acceptor" evidence="12">
    <location>
        <position position="8"/>
    </location>
</feature>
<dbReference type="Proteomes" id="UP000053370">
    <property type="component" value="Unassembled WGS sequence"/>
</dbReference>
<dbReference type="EMBL" id="DF968181">
    <property type="protein sequence ID" value="GAP40400.1"/>
    <property type="molecule type" value="Genomic_DNA"/>
</dbReference>
<feature type="active site" description="Proton donor" evidence="12">
    <location>
        <position position="129"/>
    </location>
</feature>
<dbReference type="SUPFAM" id="SSF51366">
    <property type="entry name" value="Ribulose-phoshate binding barrel"/>
    <property type="match status" value="1"/>
</dbReference>
<dbReference type="NCBIfam" id="TIGR00007">
    <property type="entry name" value="1-(5-phosphoribosyl)-5-[(5-phosphoribosylamino)methylideneamino]imidazole-4-carboxamide isomerase"/>
    <property type="match status" value="1"/>
</dbReference>
<gene>
    <name evidence="12" type="primary">hisA</name>
    <name evidence="15" type="ORF">ATC1_13374</name>
</gene>
<evidence type="ECO:0000256" key="3">
    <source>
        <dbReference type="ARBA" id="ARBA00005133"/>
    </source>
</evidence>
<dbReference type="InterPro" id="IPR011060">
    <property type="entry name" value="RibuloseP-bd_barrel"/>
</dbReference>
<evidence type="ECO:0000256" key="9">
    <source>
        <dbReference type="ARBA" id="ARBA00023102"/>
    </source>
</evidence>
<keyword evidence="8 12" id="KW-0028">Amino-acid biosynthesis</keyword>
<dbReference type="InterPro" id="IPR006062">
    <property type="entry name" value="His_biosynth"/>
</dbReference>
<protein>
    <recommendedName>
        <fullName evidence="6 12">1-(5-phosphoribosyl)-5-[(5-phosphoribosylamino)methylideneamino] imidazole-4-carboxamide isomerase</fullName>
        <ecNumber evidence="5 12">5.3.1.16</ecNumber>
    </recommendedName>
    <alternativeName>
        <fullName evidence="11 12">Phosphoribosylformimino-5-aminoimidazole carboxamide ribotide isomerase</fullName>
    </alternativeName>
</protein>
<dbReference type="STRING" id="1678840.ATC1_13374"/>
<dbReference type="UniPathway" id="UPA00031">
    <property type="reaction ID" value="UER00009"/>
</dbReference>
<dbReference type="GO" id="GO:0003949">
    <property type="term" value="F:1-(5-phosphoribosyl)-5-[(5-phosphoribosylamino)methylideneamino]imidazole-4-carboxamide isomerase activity"/>
    <property type="evidence" value="ECO:0007669"/>
    <property type="project" value="UniProtKB-UniRule"/>
</dbReference>
<evidence type="ECO:0000256" key="5">
    <source>
        <dbReference type="ARBA" id="ARBA00012550"/>
    </source>
</evidence>
<keyword evidence="10 12" id="KW-0413">Isomerase</keyword>
<dbReference type="InterPro" id="IPR013785">
    <property type="entry name" value="Aldolase_TIM"/>
</dbReference>
<dbReference type="GO" id="GO:0000162">
    <property type="term" value="P:L-tryptophan biosynthetic process"/>
    <property type="evidence" value="ECO:0007669"/>
    <property type="project" value="TreeGrafter"/>
</dbReference>
<evidence type="ECO:0000256" key="2">
    <source>
        <dbReference type="ARBA" id="ARBA00004496"/>
    </source>
</evidence>
<evidence type="ECO:0000256" key="10">
    <source>
        <dbReference type="ARBA" id="ARBA00023235"/>
    </source>
</evidence>
<accession>A0A0S7BU32</accession>
<dbReference type="HAMAP" id="MF_01014">
    <property type="entry name" value="HisA"/>
    <property type="match status" value="1"/>
</dbReference>
<name>A0A0S7BU32_9CHLR</name>
<comment type="pathway">
    <text evidence="3 12 14">Amino-acid biosynthesis; L-histidine biosynthesis; L-histidine from 5-phospho-alpha-D-ribose 1-diphosphate: step 4/9.</text>
</comment>
<evidence type="ECO:0000313" key="16">
    <source>
        <dbReference type="Proteomes" id="UP000053370"/>
    </source>
</evidence>
<evidence type="ECO:0000313" key="15">
    <source>
        <dbReference type="EMBL" id="GAP40400.1"/>
    </source>
</evidence>
<comment type="subcellular location">
    <subcellularLocation>
        <location evidence="2 12 14">Cytoplasm</location>
    </subcellularLocation>
</comment>
<evidence type="ECO:0000256" key="14">
    <source>
        <dbReference type="RuleBase" id="RU003658"/>
    </source>
</evidence>